<reference evidence="3" key="1">
    <citation type="journal article" date="2019" name="Int. J. Syst. Evol. Microbiol.">
        <title>The Global Catalogue of Microorganisms (GCM) 10K type strain sequencing project: providing services to taxonomists for standard genome sequencing and annotation.</title>
        <authorList>
            <consortium name="The Broad Institute Genomics Platform"/>
            <consortium name="The Broad Institute Genome Sequencing Center for Infectious Disease"/>
            <person name="Wu L."/>
            <person name="Ma J."/>
        </authorList>
    </citation>
    <scope>NUCLEOTIDE SEQUENCE [LARGE SCALE GENOMIC DNA]</scope>
    <source>
        <strain evidence="3">JCM 16703</strain>
    </source>
</reference>
<organism evidence="2 3">
    <name type="scientific">Nocardioides fonticola</name>
    <dbReference type="NCBI Taxonomy" id="450363"/>
    <lineage>
        <taxon>Bacteria</taxon>
        <taxon>Bacillati</taxon>
        <taxon>Actinomycetota</taxon>
        <taxon>Actinomycetes</taxon>
        <taxon>Propionibacteriales</taxon>
        <taxon>Nocardioidaceae</taxon>
        <taxon>Nocardioides</taxon>
    </lineage>
</organism>
<dbReference type="SUPFAM" id="SSF50969">
    <property type="entry name" value="YVTN repeat-like/Quinoprotein amine dehydrogenase"/>
    <property type="match status" value="1"/>
</dbReference>
<keyword evidence="3" id="KW-1185">Reference proteome</keyword>
<feature type="chain" id="PRO_5046965595" evidence="1">
    <location>
        <begin position="24"/>
        <end position="339"/>
    </location>
</feature>
<comment type="caution">
    <text evidence="2">The sequence shown here is derived from an EMBL/GenBank/DDBJ whole genome shotgun (WGS) entry which is preliminary data.</text>
</comment>
<proteinExistence type="predicted"/>
<protein>
    <submittedName>
        <fullName evidence="2">Uncharacterized protein</fullName>
    </submittedName>
</protein>
<accession>A0ABP7Y158</accession>
<dbReference type="EMBL" id="BAAAZH010000034">
    <property type="protein sequence ID" value="GAA4129110.1"/>
    <property type="molecule type" value="Genomic_DNA"/>
</dbReference>
<sequence>MRTLTRRAALALAATGIAVPLTAAALGNGSSAAPAADRAAVRATTSARAAVPTVEITPGGLDRGDAPSVPWAVEDVLHVGDTATTLPGYVTVLGRSDTAVIAYVAGRHTDRIIAVRDAGGRLLLDRVPGGQGAVVSEDGRLLFLRDNGDDSMIRVLATDDGHLVASRRIRGFHVPIGGTDEVVYLGGDGSTLAWTIGGGVQRIVKAGGDLVAPGADLLATVSGQGDRMCTTVRQLSEPTQVVWESCTERVVSIAPGGGRLLTTPVLFKPGGDRLAMRTTEGDLLARYRGPDSYFDRATWEDDATVLVRVSKGRRSAYVRCAAAECEQATGVAVAPPVSG</sequence>
<dbReference type="PROSITE" id="PS51318">
    <property type="entry name" value="TAT"/>
    <property type="match status" value="1"/>
</dbReference>
<dbReference type="InterPro" id="IPR006311">
    <property type="entry name" value="TAT_signal"/>
</dbReference>
<dbReference type="InterPro" id="IPR011044">
    <property type="entry name" value="Quino_amine_DH_bsu"/>
</dbReference>
<evidence type="ECO:0000313" key="2">
    <source>
        <dbReference type="EMBL" id="GAA4129110.1"/>
    </source>
</evidence>
<gene>
    <name evidence="2" type="ORF">GCM10022215_41280</name>
</gene>
<dbReference type="Proteomes" id="UP001501495">
    <property type="component" value="Unassembled WGS sequence"/>
</dbReference>
<keyword evidence="1" id="KW-0732">Signal</keyword>
<evidence type="ECO:0000313" key="3">
    <source>
        <dbReference type="Proteomes" id="UP001501495"/>
    </source>
</evidence>
<feature type="signal peptide" evidence="1">
    <location>
        <begin position="1"/>
        <end position="23"/>
    </location>
</feature>
<name>A0ABP7Y158_9ACTN</name>
<evidence type="ECO:0000256" key="1">
    <source>
        <dbReference type="SAM" id="SignalP"/>
    </source>
</evidence>
<dbReference type="RefSeq" id="WP_344735421.1">
    <property type="nucleotide sequence ID" value="NZ_BAAAZH010000034.1"/>
</dbReference>